<proteinExistence type="predicted"/>
<gene>
    <name evidence="3" type="primary">ORF1_107</name>
    <name evidence="3" type="ORF">AVEN_10947_1</name>
</gene>
<feature type="region of interest" description="Disordered" evidence="1">
    <location>
        <begin position="245"/>
        <end position="266"/>
    </location>
</feature>
<keyword evidence="4" id="KW-1185">Reference proteome</keyword>
<feature type="compositionally biased region" description="Polar residues" evidence="1">
    <location>
        <begin position="615"/>
        <end position="635"/>
    </location>
</feature>
<accession>A0A4Y2AXU7</accession>
<organism evidence="3 4">
    <name type="scientific">Araneus ventricosus</name>
    <name type="common">Orbweaver spider</name>
    <name type="synonym">Epeira ventricosa</name>
    <dbReference type="NCBI Taxonomy" id="182803"/>
    <lineage>
        <taxon>Eukaryota</taxon>
        <taxon>Metazoa</taxon>
        <taxon>Ecdysozoa</taxon>
        <taxon>Arthropoda</taxon>
        <taxon>Chelicerata</taxon>
        <taxon>Arachnida</taxon>
        <taxon>Araneae</taxon>
        <taxon>Araneomorphae</taxon>
        <taxon>Entelegynae</taxon>
        <taxon>Araneoidea</taxon>
        <taxon>Araneidae</taxon>
        <taxon>Araneus</taxon>
    </lineage>
</organism>
<feature type="domain" description="Pre-C2HC" evidence="2">
    <location>
        <begin position="472"/>
        <end position="531"/>
    </location>
</feature>
<dbReference type="AlphaFoldDB" id="A0A4Y2AXU7"/>
<feature type="region of interest" description="Disordered" evidence="1">
    <location>
        <begin position="615"/>
        <end position="665"/>
    </location>
</feature>
<comment type="caution">
    <text evidence="3">The sequence shown here is derived from an EMBL/GenBank/DDBJ whole genome shotgun (WGS) entry which is preliminary data.</text>
</comment>
<name>A0A4Y2AXU7_ARAVE</name>
<dbReference type="OrthoDB" id="8123891at2759"/>
<feature type="region of interest" description="Disordered" evidence="1">
    <location>
        <begin position="285"/>
        <end position="311"/>
    </location>
</feature>
<sequence length="727" mass="81690">MYCNYPPQLSILFMASIRWLDVEGRGCVRSELCILVQLGAFSPPANFGVIMASGLMHKLRTIEERLSRKLTCNTHYEKLMEFLDRQVDSDYILELKKKAKDRLAELRDSIQDEGGKWNSILYGDDDNSMDTAVNLNIDKGSTGLCNDTVYDKLHASESQNANPNVTHVVAVNDNIVHANGSERLNGVNNEMPDNLTNIAHNSVNIDGNPSGSQKSKNVFNDNDNDLCDNVMDCSYLSEEVYDTESEFEIDKHPSEGAGSSIAAKPTTCVGDKNISSDCEIVQEKLAKSKKGKNNKNKESKKSNKGRTDLSKKTKMTTYYDFKTNPKTDEFTAVQKKRRRRRSDDTINVNKKVNIPDKNPEIETRNTYDVLQDQKINEDNLTPIPSPKIPPIMLKRIAEYPILLKRINTVKKIKCTAKESGELVKLFVETPDNVRDLTKYLDELNLEYFQIDSDPIKPIKVVVKGLGINADMEEMKNELTELGFSVHKINQFKKFKTKEPINVYQIQLIKTPNVQEIYQLTELMYMRISVEKFINKTVRQCYKCQTWRHTASNCKLKPKCVVCAGPHESKDCPNKKAESDEQKIPVKCANCGGPHTASYKGCPKYPRIDKKITPGNSYASMLKGNSKQTTPTSRQPNPSPEVGHQAHNSGRTHPTRENVGQPGMFANTPFPPIDGGLQGIMQLITELGKMLNRINIPVLLQKISSGTPALDIIFYVIESLRGPSPSST</sequence>
<reference evidence="3 4" key="1">
    <citation type="journal article" date="2019" name="Sci. Rep.">
        <title>Orb-weaving spider Araneus ventricosus genome elucidates the spidroin gene catalogue.</title>
        <authorList>
            <person name="Kono N."/>
            <person name="Nakamura H."/>
            <person name="Ohtoshi R."/>
            <person name="Moran D.A.P."/>
            <person name="Shinohara A."/>
            <person name="Yoshida Y."/>
            <person name="Fujiwara M."/>
            <person name="Mori M."/>
            <person name="Tomita M."/>
            <person name="Arakawa K."/>
        </authorList>
    </citation>
    <scope>NUCLEOTIDE SEQUENCE [LARGE SCALE GENOMIC DNA]</scope>
</reference>
<evidence type="ECO:0000259" key="2">
    <source>
        <dbReference type="Pfam" id="PF07530"/>
    </source>
</evidence>
<protein>
    <submittedName>
        <fullName evidence="3">Nucleic-acid-binding protein from transposon X-element</fullName>
    </submittedName>
</protein>
<dbReference type="EMBL" id="BGPR01081763">
    <property type="protein sequence ID" value="GBL84367.1"/>
    <property type="molecule type" value="Genomic_DNA"/>
</dbReference>
<dbReference type="InterPro" id="IPR006579">
    <property type="entry name" value="Pre_C2HC_dom"/>
</dbReference>
<feature type="region of interest" description="Disordered" evidence="1">
    <location>
        <begin position="331"/>
        <end position="359"/>
    </location>
</feature>
<evidence type="ECO:0000313" key="4">
    <source>
        <dbReference type="Proteomes" id="UP000499080"/>
    </source>
</evidence>
<feature type="compositionally biased region" description="Basic and acidic residues" evidence="1">
    <location>
        <begin position="295"/>
        <end position="311"/>
    </location>
</feature>
<dbReference type="Proteomes" id="UP000499080">
    <property type="component" value="Unassembled WGS sequence"/>
</dbReference>
<evidence type="ECO:0000313" key="3">
    <source>
        <dbReference type="EMBL" id="GBL84367.1"/>
    </source>
</evidence>
<dbReference type="Pfam" id="PF07530">
    <property type="entry name" value="PRE_C2HC"/>
    <property type="match status" value="1"/>
</dbReference>
<evidence type="ECO:0000256" key="1">
    <source>
        <dbReference type="SAM" id="MobiDB-lite"/>
    </source>
</evidence>